<dbReference type="PIRSF" id="PIRSF010361">
    <property type="entry name" value="UCP010361"/>
    <property type="match status" value="1"/>
</dbReference>
<feature type="transmembrane region" description="Helical" evidence="8">
    <location>
        <begin position="299"/>
        <end position="317"/>
    </location>
</feature>
<keyword evidence="3" id="KW-0808">Transferase</keyword>
<feature type="transmembrane region" description="Helical" evidence="8">
    <location>
        <begin position="126"/>
        <end position="146"/>
    </location>
</feature>
<evidence type="ECO:0000256" key="4">
    <source>
        <dbReference type="ARBA" id="ARBA00022692"/>
    </source>
</evidence>
<evidence type="ECO:0000256" key="3">
    <source>
        <dbReference type="ARBA" id="ARBA00022679"/>
    </source>
</evidence>
<keyword evidence="5 8" id="KW-1133">Transmembrane helix</keyword>
<feature type="transmembrane region" description="Helical" evidence="8">
    <location>
        <begin position="231"/>
        <end position="255"/>
    </location>
</feature>
<dbReference type="Pfam" id="PF09594">
    <property type="entry name" value="GT87"/>
    <property type="match status" value="1"/>
</dbReference>
<keyword evidence="10" id="KW-1185">Reference proteome</keyword>
<name>A0ABP9TR82_9MICC</name>
<proteinExistence type="inferred from homology"/>
<accession>A0ABP9TR82</accession>
<protein>
    <submittedName>
        <fullName evidence="9">Glycosyltransferase 87 family protein</fullName>
    </submittedName>
</protein>
<keyword evidence="4 8" id="KW-0812">Transmembrane</keyword>
<evidence type="ECO:0000256" key="6">
    <source>
        <dbReference type="ARBA" id="ARBA00023136"/>
    </source>
</evidence>
<feature type="transmembrane region" description="Helical" evidence="8">
    <location>
        <begin position="396"/>
        <end position="417"/>
    </location>
</feature>
<gene>
    <name evidence="9" type="ORF">GCM10025778_33520</name>
</gene>
<feature type="transmembrane region" description="Helical" evidence="8">
    <location>
        <begin position="196"/>
        <end position="224"/>
    </location>
</feature>
<keyword evidence="6 8" id="KW-0472">Membrane</keyword>
<keyword evidence="2" id="KW-1003">Cell membrane</keyword>
<comment type="similarity">
    <text evidence="7">Belongs to the glycosyltransferase 87 family.</text>
</comment>
<evidence type="ECO:0000256" key="5">
    <source>
        <dbReference type="ARBA" id="ARBA00022989"/>
    </source>
</evidence>
<evidence type="ECO:0000313" key="9">
    <source>
        <dbReference type="EMBL" id="GAA5228813.1"/>
    </source>
</evidence>
<comment type="caution">
    <text evidence="9">The sequence shown here is derived from an EMBL/GenBank/DDBJ whole genome shotgun (WGS) entry which is preliminary data.</text>
</comment>
<dbReference type="InterPro" id="IPR016570">
    <property type="entry name" value="UCP010361"/>
</dbReference>
<dbReference type="InterPro" id="IPR018584">
    <property type="entry name" value="GT87"/>
</dbReference>
<feature type="transmembrane region" description="Helical" evidence="8">
    <location>
        <begin position="158"/>
        <end position="190"/>
    </location>
</feature>
<evidence type="ECO:0000256" key="1">
    <source>
        <dbReference type="ARBA" id="ARBA00004651"/>
    </source>
</evidence>
<evidence type="ECO:0000256" key="2">
    <source>
        <dbReference type="ARBA" id="ARBA00022475"/>
    </source>
</evidence>
<evidence type="ECO:0000313" key="10">
    <source>
        <dbReference type="Proteomes" id="UP001501257"/>
    </source>
</evidence>
<reference evidence="10" key="1">
    <citation type="journal article" date="2019" name="Int. J. Syst. Evol. Microbiol.">
        <title>The Global Catalogue of Microorganisms (GCM) 10K type strain sequencing project: providing services to taxonomists for standard genome sequencing and annotation.</title>
        <authorList>
            <consortium name="The Broad Institute Genomics Platform"/>
            <consortium name="The Broad Institute Genome Sequencing Center for Infectious Disease"/>
            <person name="Wu L."/>
            <person name="Ma J."/>
        </authorList>
    </citation>
    <scope>NUCLEOTIDE SEQUENCE [LARGE SCALE GENOMIC DNA]</scope>
    <source>
        <strain evidence="10">JCM 18952</strain>
    </source>
</reference>
<feature type="transmembrane region" description="Helical" evidence="8">
    <location>
        <begin position="329"/>
        <end position="352"/>
    </location>
</feature>
<dbReference type="Proteomes" id="UP001501257">
    <property type="component" value="Unassembled WGS sequence"/>
</dbReference>
<sequence>MPSRSDAFLRKFTEVIGGPLGRHSSPGRISPGFFTIERVLVLLTVIAALLAVASKNACRLNGWGGTNSYAWACYSDWSALFNARGFAENAFAPFAAGAQFEYPVLMSVVSSLSAAVIPHGEFNRVLAFYDLNFLLVIALWILVVIATSRTAGRRPWDAAMVAVAPGIILAVSINWDMWAVAFLALAMLAWSREKTFLAGVLIGLGTAMKVFPLLFFGAVIVLAIRSGRYKPLWVSLSGAALSWLAVNLPLAIVNFDAWKHFFTFTEDRSAGLSSFWHIWNVTAGVIPAMATLDASMINALAFGLFAASCAGIAYLGLRAPVAPRLSQLVFLIVASFILFNKVYSPQFVLWLIPLAALAWPKWKAFLVWQLFEVLHFWAIWMYLYATNADIKASNTFPTSFYVFAVLGHMIATGYLMYKVSQSMFDTELDPVRRVGQVDPQAGAFAGASDKFVLRTTHGA</sequence>
<organism evidence="9 10">
    <name type="scientific">Paeniglutamicibacter antarcticus</name>
    <dbReference type="NCBI Taxonomy" id="494023"/>
    <lineage>
        <taxon>Bacteria</taxon>
        <taxon>Bacillati</taxon>
        <taxon>Actinomycetota</taxon>
        <taxon>Actinomycetes</taxon>
        <taxon>Micrococcales</taxon>
        <taxon>Micrococcaceae</taxon>
        <taxon>Paeniglutamicibacter</taxon>
    </lineage>
</organism>
<feature type="transmembrane region" description="Helical" evidence="8">
    <location>
        <begin position="364"/>
        <end position="384"/>
    </location>
</feature>
<evidence type="ECO:0000256" key="8">
    <source>
        <dbReference type="SAM" id="Phobius"/>
    </source>
</evidence>
<dbReference type="EMBL" id="BAABLK010000090">
    <property type="protein sequence ID" value="GAA5228813.1"/>
    <property type="molecule type" value="Genomic_DNA"/>
</dbReference>
<evidence type="ECO:0000256" key="7">
    <source>
        <dbReference type="ARBA" id="ARBA00024033"/>
    </source>
</evidence>
<comment type="subcellular location">
    <subcellularLocation>
        <location evidence="1">Cell membrane</location>
        <topology evidence="1">Multi-pass membrane protein</topology>
    </subcellularLocation>
</comment>